<organism evidence="3 4">
    <name type="scientific">Staphylococcus agnetis</name>
    <dbReference type="NCBI Taxonomy" id="985762"/>
    <lineage>
        <taxon>Bacteria</taxon>
        <taxon>Bacillati</taxon>
        <taxon>Bacillota</taxon>
        <taxon>Bacilli</taxon>
        <taxon>Bacillales</taxon>
        <taxon>Staphylococcaceae</taxon>
        <taxon>Staphylococcus</taxon>
    </lineage>
</organism>
<evidence type="ECO:0000259" key="2">
    <source>
        <dbReference type="Pfam" id="PF07331"/>
    </source>
</evidence>
<feature type="transmembrane region" description="Helical" evidence="1">
    <location>
        <begin position="99"/>
        <end position="117"/>
    </location>
</feature>
<gene>
    <name evidence="3" type="ORF">MUA95_01820</name>
</gene>
<accession>A0ABD7TX98</accession>
<dbReference type="Proteomes" id="UP001065705">
    <property type="component" value="Chromosome"/>
</dbReference>
<feature type="transmembrane region" description="Helical" evidence="1">
    <location>
        <begin position="37"/>
        <end position="55"/>
    </location>
</feature>
<name>A0ABD7TX98_9STAP</name>
<feature type="domain" description="DUF1468" evidence="2">
    <location>
        <begin position="5"/>
        <end position="147"/>
    </location>
</feature>
<dbReference type="PROSITE" id="PS51257">
    <property type="entry name" value="PROKAR_LIPOPROTEIN"/>
    <property type="match status" value="1"/>
</dbReference>
<dbReference type="Pfam" id="PF07331">
    <property type="entry name" value="TctB"/>
    <property type="match status" value="1"/>
</dbReference>
<evidence type="ECO:0000256" key="1">
    <source>
        <dbReference type="SAM" id="Phobius"/>
    </source>
</evidence>
<sequence>MLRYVAPVVLFTIGCVYLILTLNVPLSRIGDAQSPKYFPLIIAFGLMMFSLIYLFQEYLKRHASFDAFKHLFKGRALKLILCSIVLILLYALAFERIGFLISTTIFLGAMLFLINGVSHWLQNLIIAITFSGIAWYTFSQLLDVSLP</sequence>
<evidence type="ECO:0000313" key="3">
    <source>
        <dbReference type="EMBL" id="UXU57572.1"/>
    </source>
</evidence>
<keyword evidence="1" id="KW-1133">Transmembrane helix</keyword>
<protein>
    <submittedName>
        <fullName evidence="3">Tripartite tricarboxylate transporter TctB family protein</fullName>
    </submittedName>
</protein>
<proteinExistence type="predicted"/>
<dbReference type="RefSeq" id="WP_262618795.1">
    <property type="nucleotide sequence ID" value="NZ_CP094808.1"/>
</dbReference>
<keyword evidence="1" id="KW-0812">Transmembrane</keyword>
<feature type="transmembrane region" description="Helical" evidence="1">
    <location>
        <begin position="124"/>
        <end position="142"/>
    </location>
</feature>
<keyword evidence="1" id="KW-0472">Membrane</keyword>
<dbReference type="InterPro" id="IPR009936">
    <property type="entry name" value="DUF1468"/>
</dbReference>
<reference evidence="3" key="1">
    <citation type="submission" date="2022-03" db="EMBL/GenBank/DDBJ databases">
        <title>Comparative Genomics of East African Camel-Associated Staphylococcaceae spp.: Diversity and Inheritance of Traits Involved in Host-Pathogen Interactions.</title>
        <authorList>
            <person name="Akarsu H."/>
            <person name="Liljander A."/>
            <person name="Younan M."/>
            <person name="Brodard I."/>
            <person name="Glucks I."/>
            <person name="Labroussaa F."/>
            <person name="Overesch G."/>
            <person name="Kuhnert P."/>
            <person name="Perreten V."/>
            <person name="Drexler J.F."/>
            <person name="Corman V.M."/>
            <person name="Falquet L."/>
            <person name="Jores J."/>
        </authorList>
    </citation>
    <scope>NUCLEOTIDE SEQUENCE</scope>
    <source>
        <strain evidence="3">IVB6197</strain>
    </source>
</reference>
<feature type="transmembrane region" description="Helical" evidence="1">
    <location>
        <begin position="76"/>
        <end position="93"/>
    </location>
</feature>
<feature type="transmembrane region" description="Helical" evidence="1">
    <location>
        <begin position="7"/>
        <end position="25"/>
    </location>
</feature>
<evidence type="ECO:0000313" key="4">
    <source>
        <dbReference type="Proteomes" id="UP001065705"/>
    </source>
</evidence>
<dbReference type="EMBL" id="CP094809">
    <property type="protein sequence ID" value="UXU57572.1"/>
    <property type="molecule type" value="Genomic_DNA"/>
</dbReference>
<dbReference type="AlphaFoldDB" id="A0ABD7TX98"/>